<accession>A0A7W7R264</accession>
<organism evidence="1 2">
    <name type="scientific">Kitasatospora kifunensis</name>
    <name type="common">Streptomyces kifunensis</name>
    <dbReference type="NCBI Taxonomy" id="58351"/>
    <lineage>
        <taxon>Bacteria</taxon>
        <taxon>Bacillati</taxon>
        <taxon>Actinomycetota</taxon>
        <taxon>Actinomycetes</taxon>
        <taxon>Kitasatosporales</taxon>
        <taxon>Streptomycetaceae</taxon>
        <taxon>Kitasatospora</taxon>
    </lineage>
</organism>
<reference evidence="1 2" key="1">
    <citation type="submission" date="2020-08" db="EMBL/GenBank/DDBJ databases">
        <title>Sequencing the genomes of 1000 actinobacteria strains.</title>
        <authorList>
            <person name="Klenk H.-P."/>
        </authorList>
    </citation>
    <scope>NUCLEOTIDE SEQUENCE [LARGE SCALE GENOMIC DNA]</scope>
    <source>
        <strain evidence="1 2">DSM 41654</strain>
    </source>
</reference>
<evidence type="ECO:0000313" key="1">
    <source>
        <dbReference type="EMBL" id="MBB4924033.1"/>
    </source>
</evidence>
<keyword evidence="2" id="KW-1185">Reference proteome</keyword>
<dbReference type="RefSeq" id="WP_184936044.1">
    <property type="nucleotide sequence ID" value="NZ_JACHJV010000001.1"/>
</dbReference>
<dbReference type="EMBL" id="JACHJV010000001">
    <property type="protein sequence ID" value="MBB4924033.1"/>
    <property type="molecule type" value="Genomic_DNA"/>
</dbReference>
<dbReference type="AlphaFoldDB" id="A0A7W7R264"/>
<dbReference type="InterPro" id="IPR019239">
    <property type="entry name" value="VapB_antitoxin"/>
</dbReference>
<dbReference type="Proteomes" id="UP000540506">
    <property type="component" value="Unassembled WGS sequence"/>
</dbReference>
<gene>
    <name evidence="1" type="ORF">FHR34_003026</name>
</gene>
<dbReference type="Pfam" id="PF09957">
    <property type="entry name" value="VapB_antitoxin"/>
    <property type="match status" value="1"/>
</dbReference>
<comment type="caution">
    <text evidence="1">The sequence shown here is derived from an EMBL/GenBank/DDBJ whole genome shotgun (WGS) entry which is preliminary data.</text>
</comment>
<evidence type="ECO:0000313" key="2">
    <source>
        <dbReference type="Proteomes" id="UP000540506"/>
    </source>
</evidence>
<sequence>MSVIEIDIDDEALAIAMRHLGTRSPQDAVNAVLREYVMRAGQAEAAERDLRR</sequence>
<protein>
    <submittedName>
        <fullName evidence="1">Arc/MetJ family transcription regulator</fullName>
    </submittedName>
</protein>
<name>A0A7W7R264_KITKI</name>
<proteinExistence type="predicted"/>